<keyword evidence="5" id="KW-0808">Transferase</keyword>
<dbReference type="NCBIfam" id="TIGR01498">
    <property type="entry name" value="folK"/>
    <property type="match status" value="1"/>
</dbReference>
<dbReference type="RefSeq" id="WP_133582812.1">
    <property type="nucleotide sequence ID" value="NZ_SNYV01000004.1"/>
</dbReference>
<dbReference type="UniPathway" id="UPA00077">
    <property type="reaction ID" value="UER00155"/>
</dbReference>
<sequence length="160" mass="18304">MNQIYILLGANLGNPTSQIAQASTLLQDRIGPIVKSSALYVSEGWGVTDQPLFYNQALIIQTDLDKQTCLSVCQEIETELGRTRLVKWGARLIDIDIIYFNNEVYESEDLVIPHPLMQFRNFVLVPFCEIAEDYVHPLLRQTNRQLLSKSEDELVVKKYT</sequence>
<comment type="caution">
    <text evidence="14">The sequence shown here is derived from an EMBL/GenBank/DDBJ whole genome shotgun (WGS) entry which is preliminary data.</text>
</comment>
<dbReference type="OrthoDB" id="9808041at2"/>
<dbReference type="CDD" id="cd00483">
    <property type="entry name" value="HPPK"/>
    <property type="match status" value="1"/>
</dbReference>
<dbReference type="InterPro" id="IPR035907">
    <property type="entry name" value="Hppk_sf"/>
</dbReference>
<dbReference type="Gene3D" id="3.30.70.560">
    <property type="entry name" value="7,8-Dihydro-6-hydroxymethylpterin-pyrophosphokinase HPPK"/>
    <property type="match status" value="1"/>
</dbReference>
<evidence type="ECO:0000256" key="1">
    <source>
        <dbReference type="ARBA" id="ARBA00005051"/>
    </source>
</evidence>
<evidence type="ECO:0000256" key="9">
    <source>
        <dbReference type="ARBA" id="ARBA00022909"/>
    </source>
</evidence>
<evidence type="ECO:0000256" key="10">
    <source>
        <dbReference type="ARBA" id="ARBA00029409"/>
    </source>
</evidence>
<evidence type="ECO:0000259" key="13">
    <source>
        <dbReference type="PROSITE" id="PS00794"/>
    </source>
</evidence>
<comment type="similarity">
    <text evidence="2">Belongs to the HPPK family.</text>
</comment>
<evidence type="ECO:0000256" key="4">
    <source>
        <dbReference type="ARBA" id="ARBA00016218"/>
    </source>
</evidence>
<feature type="domain" description="7,8-dihydro-6-hydroxymethylpterin-pyrophosphokinase" evidence="13">
    <location>
        <begin position="87"/>
        <end position="98"/>
    </location>
</feature>
<dbReference type="GO" id="GO:0016301">
    <property type="term" value="F:kinase activity"/>
    <property type="evidence" value="ECO:0007669"/>
    <property type="project" value="UniProtKB-KW"/>
</dbReference>
<dbReference type="PANTHER" id="PTHR43071:SF1">
    <property type="entry name" value="2-AMINO-4-HYDROXY-6-HYDROXYMETHYLDIHYDROPTERIDINE PYROPHOSPHOKINASE"/>
    <property type="match status" value="1"/>
</dbReference>
<dbReference type="AlphaFoldDB" id="A0A4R6WKR9"/>
<evidence type="ECO:0000256" key="3">
    <source>
        <dbReference type="ARBA" id="ARBA00013253"/>
    </source>
</evidence>
<evidence type="ECO:0000256" key="12">
    <source>
        <dbReference type="ARBA" id="ARBA00033413"/>
    </source>
</evidence>
<dbReference type="SUPFAM" id="SSF55083">
    <property type="entry name" value="6-hydroxymethyl-7,8-dihydropterin pyrophosphokinase, HPPK"/>
    <property type="match status" value="1"/>
</dbReference>
<keyword evidence="8" id="KW-0067">ATP-binding</keyword>
<evidence type="ECO:0000256" key="7">
    <source>
        <dbReference type="ARBA" id="ARBA00022777"/>
    </source>
</evidence>
<name>A0A4R6WKR9_9SPHI</name>
<dbReference type="GO" id="GO:0003848">
    <property type="term" value="F:2-amino-4-hydroxy-6-hydroxymethyldihydropteridine diphosphokinase activity"/>
    <property type="evidence" value="ECO:0007669"/>
    <property type="project" value="UniProtKB-EC"/>
</dbReference>
<accession>A0A4R6WKR9</accession>
<keyword evidence="6" id="KW-0547">Nucleotide-binding</keyword>
<organism evidence="14 15">
    <name type="scientific">Sphingobacterium yanglingense</name>
    <dbReference type="NCBI Taxonomy" id="1437280"/>
    <lineage>
        <taxon>Bacteria</taxon>
        <taxon>Pseudomonadati</taxon>
        <taxon>Bacteroidota</taxon>
        <taxon>Sphingobacteriia</taxon>
        <taxon>Sphingobacteriales</taxon>
        <taxon>Sphingobacteriaceae</taxon>
        <taxon>Sphingobacterium</taxon>
    </lineage>
</organism>
<evidence type="ECO:0000256" key="5">
    <source>
        <dbReference type="ARBA" id="ARBA00022679"/>
    </source>
</evidence>
<dbReference type="EMBL" id="SNYV01000004">
    <property type="protein sequence ID" value="TDQ81282.1"/>
    <property type="molecule type" value="Genomic_DNA"/>
</dbReference>
<keyword evidence="15" id="KW-1185">Reference proteome</keyword>
<dbReference type="PANTHER" id="PTHR43071">
    <property type="entry name" value="2-AMINO-4-HYDROXY-6-HYDROXYMETHYLDIHYDROPTERIDINE PYROPHOSPHOKINASE"/>
    <property type="match status" value="1"/>
</dbReference>
<evidence type="ECO:0000256" key="8">
    <source>
        <dbReference type="ARBA" id="ARBA00022840"/>
    </source>
</evidence>
<dbReference type="PROSITE" id="PS00794">
    <property type="entry name" value="HPPK"/>
    <property type="match status" value="1"/>
</dbReference>
<reference evidence="14 15" key="1">
    <citation type="submission" date="2019-03" db="EMBL/GenBank/DDBJ databases">
        <title>Genomic Encyclopedia of Archaeal and Bacterial Type Strains, Phase II (KMG-II): from individual species to whole genera.</title>
        <authorList>
            <person name="Goeker M."/>
        </authorList>
    </citation>
    <scope>NUCLEOTIDE SEQUENCE [LARGE SCALE GENOMIC DNA]</scope>
    <source>
        <strain evidence="14 15">DSM 28353</strain>
    </source>
</reference>
<dbReference type="GO" id="GO:0046654">
    <property type="term" value="P:tetrahydrofolate biosynthetic process"/>
    <property type="evidence" value="ECO:0007669"/>
    <property type="project" value="UniProtKB-UniPathway"/>
</dbReference>
<proteinExistence type="inferred from homology"/>
<evidence type="ECO:0000313" key="14">
    <source>
        <dbReference type="EMBL" id="TDQ81282.1"/>
    </source>
</evidence>
<comment type="function">
    <text evidence="10">Catalyzes the transfer of pyrophosphate from adenosine triphosphate (ATP) to 6-hydroxymethyl-7,8-dihydropterin, an enzymatic step in folate biosynthesis pathway.</text>
</comment>
<evidence type="ECO:0000256" key="11">
    <source>
        <dbReference type="ARBA" id="ARBA00029766"/>
    </source>
</evidence>
<keyword evidence="9" id="KW-0289">Folate biosynthesis</keyword>
<dbReference type="Pfam" id="PF01288">
    <property type="entry name" value="HPPK"/>
    <property type="match status" value="1"/>
</dbReference>
<keyword evidence="7 14" id="KW-0418">Kinase</keyword>
<comment type="pathway">
    <text evidence="1">Cofactor biosynthesis; tetrahydrofolate biosynthesis; 2-amino-4-hydroxy-6-hydroxymethyl-7,8-dihydropteridine diphosphate from 7,8-dihydroneopterin triphosphate: step 4/4.</text>
</comment>
<gene>
    <name evidence="14" type="ORF">CLV99_0403</name>
</gene>
<dbReference type="Proteomes" id="UP000295292">
    <property type="component" value="Unassembled WGS sequence"/>
</dbReference>
<dbReference type="EC" id="2.7.6.3" evidence="3"/>
<dbReference type="InterPro" id="IPR000550">
    <property type="entry name" value="Hppk"/>
</dbReference>
<evidence type="ECO:0000313" key="15">
    <source>
        <dbReference type="Proteomes" id="UP000295292"/>
    </source>
</evidence>
<dbReference type="GO" id="GO:0046656">
    <property type="term" value="P:folic acid biosynthetic process"/>
    <property type="evidence" value="ECO:0007669"/>
    <property type="project" value="UniProtKB-KW"/>
</dbReference>
<dbReference type="GO" id="GO:0005524">
    <property type="term" value="F:ATP binding"/>
    <property type="evidence" value="ECO:0007669"/>
    <property type="project" value="UniProtKB-KW"/>
</dbReference>
<evidence type="ECO:0000256" key="6">
    <source>
        <dbReference type="ARBA" id="ARBA00022741"/>
    </source>
</evidence>
<evidence type="ECO:0000256" key="2">
    <source>
        <dbReference type="ARBA" id="ARBA00005810"/>
    </source>
</evidence>
<protein>
    <recommendedName>
        <fullName evidence="4">2-amino-4-hydroxy-6-hydroxymethyldihydropteridine pyrophosphokinase</fullName>
        <ecNumber evidence="3">2.7.6.3</ecNumber>
    </recommendedName>
    <alternativeName>
        <fullName evidence="11">6-hydroxymethyl-7,8-dihydropterin pyrophosphokinase</fullName>
    </alternativeName>
    <alternativeName>
        <fullName evidence="12">7,8-dihydro-6-hydroxymethylpterin-pyrophosphokinase</fullName>
    </alternativeName>
</protein>